<dbReference type="SUPFAM" id="SSF51735">
    <property type="entry name" value="NAD(P)-binding Rossmann-fold domains"/>
    <property type="match status" value="1"/>
</dbReference>
<sequence length="330" mass="35080">MTHILVLGGTAFLGREVARQAVGAGYDVTCLARGSAPPPEGVDFVVADRDEDDGLATVAGRRWDAVVDVTLHPVHVHRAVRDLRTEHWVFVSTANVYEAGAGLDEGAPLVEPFAGERMSGMEEYGPAKVACEEAYRHSRTTSTLARAGLIGGPGDESGRSGYWPWRFAHPVDAPEGADRGLPEVVTPDDPDYPTALIDVRDLAHWLLRAATQRLDGAYNVTGPSTPLAQVLAAAAEAAGGRARPRPVPPARLAELGVSGWMGPASLPLWIDDPALRGFGTLDTSRAVAAGLVTRPLVETFRDVLPHEEARIGGRRCGLDDADEARVLQAT</sequence>
<dbReference type="Proteomes" id="UP000326546">
    <property type="component" value="Chromosome"/>
</dbReference>
<dbReference type="PANTHER" id="PTHR48079:SF6">
    <property type="entry name" value="NAD(P)-BINDING DOMAIN-CONTAINING PROTEIN-RELATED"/>
    <property type="match status" value="1"/>
</dbReference>
<keyword evidence="3" id="KW-1185">Reference proteome</keyword>
<dbReference type="InterPro" id="IPR036291">
    <property type="entry name" value="NAD(P)-bd_dom_sf"/>
</dbReference>
<name>A0A5J6V1M2_9MICO</name>
<proteinExistence type="predicted"/>
<dbReference type="EMBL" id="CP044427">
    <property type="protein sequence ID" value="QFG67498.1"/>
    <property type="molecule type" value="Genomic_DNA"/>
</dbReference>
<dbReference type="InterPro" id="IPR051783">
    <property type="entry name" value="NAD(P)-dependent_oxidoreduct"/>
</dbReference>
<evidence type="ECO:0000259" key="1">
    <source>
        <dbReference type="Pfam" id="PF01370"/>
    </source>
</evidence>
<dbReference type="RefSeq" id="WP_158059896.1">
    <property type="nucleotide sequence ID" value="NZ_CP044427.1"/>
</dbReference>
<evidence type="ECO:0000313" key="3">
    <source>
        <dbReference type="Proteomes" id="UP000326546"/>
    </source>
</evidence>
<dbReference type="KEGG" id="serw:FY030_01065"/>
<dbReference type="PANTHER" id="PTHR48079">
    <property type="entry name" value="PROTEIN YEEZ"/>
    <property type="match status" value="1"/>
</dbReference>
<evidence type="ECO:0000313" key="2">
    <source>
        <dbReference type="EMBL" id="QFG67498.1"/>
    </source>
</evidence>
<dbReference type="OrthoDB" id="7941246at2"/>
<dbReference type="GO" id="GO:0004029">
    <property type="term" value="F:aldehyde dehydrogenase (NAD+) activity"/>
    <property type="evidence" value="ECO:0007669"/>
    <property type="project" value="TreeGrafter"/>
</dbReference>
<gene>
    <name evidence="2" type="ORF">FY030_01065</name>
</gene>
<accession>A0A5J6V1M2</accession>
<dbReference type="GO" id="GO:0005737">
    <property type="term" value="C:cytoplasm"/>
    <property type="evidence" value="ECO:0007669"/>
    <property type="project" value="TreeGrafter"/>
</dbReference>
<organism evidence="2 3">
    <name type="scientific">Ornithinimicrobium pratense</name>
    <dbReference type="NCBI Taxonomy" id="2593973"/>
    <lineage>
        <taxon>Bacteria</taxon>
        <taxon>Bacillati</taxon>
        <taxon>Actinomycetota</taxon>
        <taxon>Actinomycetes</taxon>
        <taxon>Micrococcales</taxon>
        <taxon>Ornithinimicrobiaceae</taxon>
        <taxon>Ornithinimicrobium</taxon>
    </lineage>
</organism>
<dbReference type="Pfam" id="PF01370">
    <property type="entry name" value="Epimerase"/>
    <property type="match status" value="1"/>
</dbReference>
<dbReference type="InterPro" id="IPR001509">
    <property type="entry name" value="Epimerase_deHydtase"/>
</dbReference>
<feature type="domain" description="NAD-dependent epimerase/dehydratase" evidence="1">
    <location>
        <begin position="4"/>
        <end position="67"/>
    </location>
</feature>
<reference evidence="2 3" key="1">
    <citation type="submission" date="2019-09" db="EMBL/GenBank/DDBJ databases">
        <title>Serinicoccus pratensis sp. nov., isolated from meadow soil.</title>
        <authorList>
            <person name="Zhang W."/>
        </authorList>
    </citation>
    <scope>NUCLEOTIDE SEQUENCE [LARGE SCALE GENOMIC DNA]</scope>
    <source>
        <strain evidence="2 3">W204</strain>
    </source>
</reference>
<dbReference type="AlphaFoldDB" id="A0A5J6V1M2"/>
<protein>
    <submittedName>
        <fullName evidence="2">Oxidoreductase</fullName>
    </submittedName>
</protein>
<dbReference type="Gene3D" id="3.40.50.720">
    <property type="entry name" value="NAD(P)-binding Rossmann-like Domain"/>
    <property type="match status" value="1"/>
</dbReference>